<feature type="domain" description="SLH" evidence="2">
    <location>
        <begin position="43"/>
        <end position="104"/>
    </location>
</feature>
<dbReference type="InterPro" id="IPR007730">
    <property type="entry name" value="SPOR-like_dom"/>
</dbReference>
<proteinExistence type="predicted"/>
<organism evidence="4 5">
    <name type="scientific">Dethiosulfovibrio marinus</name>
    <dbReference type="NCBI Taxonomy" id="133532"/>
    <lineage>
        <taxon>Bacteria</taxon>
        <taxon>Thermotogati</taxon>
        <taxon>Synergistota</taxon>
        <taxon>Synergistia</taxon>
        <taxon>Synergistales</taxon>
        <taxon>Dethiosulfovibrionaceae</taxon>
        <taxon>Dethiosulfovibrio</taxon>
    </lineage>
</organism>
<evidence type="ECO:0000313" key="5">
    <source>
        <dbReference type="Proteomes" id="UP001200430"/>
    </source>
</evidence>
<dbReference type="InterPro" id="IPR036680">
    <property type="entry name" value="SPOR-like_sf"/>
</dbReference>
<keyword evidence="5" id="KW-1185">Reference proteome</keyword>
<protein>
    <submittedName>
        <fullName evidence="4">Phosphodiester glycosidase family protein</fullName>
    </submittedName>
</protein>
<gene>
    <name evidence="4" type="ORF">L2W38_01050</name>
</gene>
<evidence type="ECO:0000256" key="1">
    <source>
        <dbReference type="SAM" id="SignalP"/>
    </source>
</evidence>
<dbReference type="Pfam" id="PF09992">
    <property type="entry name" value="NAGPA"/>
    <property type="match status" value="1"/>
</dbReference>
<dbReference type="SUPFAM" id="SSF110997">
    <property type="entry name" value="Sporulation related repeat"/>
    <property type="match status" value="1"/>
</dbReference>
<keyword evidence="4" id="KW-0326">Glycosidase</keyword>
<dbReference type="PROSITE" id="PS51724">
    <property type="entry name" value="SPOR"/>
    <property type="match status" value="1"/>
</dbReference>
<dbReference type="InterPro" id="IPR018711">
    <property type="entry name" value="NAGPA"/>
</dbReference>
<dbReference type="Pfam" id="PF05036">
    <property type="entry name" value="SPOR"/>
    <property type="match status" value="1"/>
</dbReference>
<keyword evidence="4" id="KW-0378">Hydrolase</keyword>
<accession>A0ABS9EMC0</accession>
<comment type="caution">
    <text evidence="4">The sequence shown here is derived from an EMBL/GenBank/DDBJ whole genome shotgun (WGS) entry which is preliminary data.</text>
</comment>
<dbReference type="RefSeq" id="WP_236097785.1">
    <property type="nucleotide sequence ID" value="NZ_JAKGUD010000001.1"/>
</dbReference>
<dbReference type="PANTHER" id="PTHR40446:SF2">
    <property type="entry name" value="N-ACETYLGLUCOSAMINE-1-PHOSPHODIESTER ALPHA-N-ACETYLGLUCOSAMINIDASE"/>
    <property type="match status" value="1"/>
</dbReference>
<evidence type="ECO:0000313" key="4">
    <source>
        <dbReference type="EMBL" id="MCF4141406.1"/>
    </source>
</evidence>
<dbReference type="GO" id="GO:0016798">
    <property type="term" value="F:hydrolase activity, acting on glycosyl bonds"/>
    <property type="evidence" value="ECO:0007669"/>
    <property type="project" value="UniProtKB-KW"/>
</dbReference>
<dbReference type="Proteomes" id="UP001200430">
    <property type="component" value="Unassembled WGS sequence"/>
</dbReference>
<feature type="domain" description="SPOR" evidence="3">
    <location>
        <begin position="184"/>
        <end position="259"/>
    </location>
</feature>
<name>A0ABS9EMC0_9BACT</name>
<dbReference type="InterPro" id="IPR001119">
    <property type="entry name" value="SLH_dom"/>
</dbReference>
<dbReference type="PROSITE" id="PS51272">
    <property type="entry name" value="SLH"/>
    <property type="match status" value="1"/>
</dbReference>
<dbReference type="PANTHER" id="PTHR40446">
    <property type="entry name" value="N-ACETYLGLUCOSAMINE-1-PHOSPHODIESTER ALPHA-N-ACETYLGLUCOSAMINIDASE"/>
    <property type="match status" value="1"/>
</dbReference>
<sequence length="565" mass="61903">MRHLLKITAGFMLALAISTSAAAVNRGEALSEIISALSLPLWNGRSFSDVPKDHPSSRYVESAFAMGILFPSDRFYPDIEISKAEAIAFSFRAMGWHHEAKMVASLVQTTGELPPYLEPYVSLAGEIEPKMPPALIRSPSNTLNEEDLKDLTEWLKESIVSGVRWDMSVNSSSYTLSLHREGVGRPPKGWAIALSENSSEEKARATIKRLKNLNFPSYMEKTDCAFSVRIGPYSNYAQAWLLAKRVPKEFGKASILPIGGGGRTLFWCMIKALPSRTSITTAPSIGARKLSLSKIGEHSHSVAAVNAGFFWKNRPVGTIVVDDIPASPTYKNRSAVGWNQDMAFFGDGSFRLSAECGDKSLPISSINQPTSEGKIGFYTPHFGQFATSIKGNGTEFLLKRSKTVKTRRAAGSNHFMKPEENILYLRTSGLGPFSDAAEIKLQTIWSDEAMIGAKQVIQAGPMILGLEGPFSSEWFSDSIINKRHPRTLAGWDGDSLCWIVIDGRSSWHSDGATLSEAAFIARQAGLLKAINMDGGGSSQLWWKGITVNIPSEGRERPLPYAVTFR</sequence>
<keyword evidence="1" id="KW-0732">Signal</keyword>
<dbReference type="EMBL" id="JAKGUD010000001">
    <property type="protein sequence ID" value="MCF4141406.1"/>
    <property type="molecule type" value="Genomic_DNA"/>
</dbReference>
<feature type="signal peptide" evidence="1">
    <location>
        <begin position="1"/>
        <end position="22"/>
    </location>
</feature>
<reference evidence="4 5" key="1">
    <citation type="submission" date="2022-01" db="EMBL/GenBank/DDBJ databases">
        <title>Dethiosulfovibrio faecalis sp. nov., a novel proteolytic, non-sulfur-reducing bacterium isolated from a marine aquaculture solid waste bioreactor.</title>
        <authorList>
            <person name="Grabowski S."/>
            <person name="Apolinario E."/>
            <person name="Schneider N."/>
            <person name="Marshall C.W."/>
            <person name="Sowers K.R."/>
        </authorList>
    </citation>
    <scope>NUCLEOTIDE SEQUENCE [LARGE SCALE GENOMIC DNA]</scope>
    <source>
        <strain evidence="4 5">DSM 12537</strain>
    </source>
</reference>
<dbReference type="Gene3D" id="3.30.70.1070">
    <property type="entry name" value="Sporulation related repeat"/>
    <property type="match status" value="1"/>
</dbReference>
<feature type="chain" id="PRO_5046782321" evidence="1">
    <location>
        <begin position="23"/>
        <end position="565"/>
    </location>
</feature>
<evidence type="ECO:0000259" key="2">
    <source>
        <dbReference type="PROSITE" id="PS51272"/>
    </source>
</evidence>
<evidence type="ECO:0000259" key="3">
    <source>
        <dbReference type="PROSITE" id="PS51724"/>
    </source>
</evidence>